<evidence type="ECO:0000256" key="1">
    <source>
        <dbReference type="SAM" id="SignalP"/>
    </source>
</evidence>
<sequence length="223" mass="23845">MKPHIHLVCALAVAPLAGLAQTAPMQVAVQGNIKPAACAFQIAQQGAFNYGKVKLKDLKPDTYTRLGEIDRELRISCGAQTKVALTISDANPGLVPFKDDIVFFGGHGKSWSPTRQYGLRNEAGRAIGSWALQLVPGFTVDQQATESIYSGDNGKSWSPSVGNFFHDDGSLETWSLPGQRTPAFGNEFVGTVRIQVALDRAAQLGVANDVPFIGGAVMTLVYL</sequence>
<feature type="chain" id="PRO_5028798980" description="DUF1120 domain-containing protein" evidence="1">
    <location>
        <begin position="23"/>
        <end position="223"/>
    </location>
</feature>
<protein>
    <recommendedName>
        <fullName evidence="4">DUF1120 domain-containing protein</fullName>
    </recommendedName>
</protein>
<proteinExistence type="predicted"/>
<keyword evidence="1" id="KW-0732">Signal</keyword>
<evidence type="ECO:0008006" key="4">
    <source>
        <dbReference type="Google" id="ProtNLM"/>
    </source>
</evidence>
<evidence type="ECO:0000313" key="3">
    <source>
        <dbReference type="Proteomes" id="UP000494122"/>
    </source>
</evidence>
<gene>
    <name evidence="2" type="ORF">LMG3328_02666</name>
</gene>
<dbReference type="AlphaFoldDB" id="A0A6S7DP42"/>
<feature type="signal peptide" evidence="1">
    <location>
        <begin position="1"/>
        <end position="22"/>
    </location>
</feature>
<name>A0A6S7DP42_9BURK</name>
<reference evidence="2 3" key="1">
    <citation type="submission" date="2020-04" db="EMBL/GenBank/DDBJ databases">
        <authorList>
            <person name="De Canck E."/>
        </authorList>
    </citation>
    <scope>NUCLEOTIDE SEQUENCE [LARGE SCALE GENOMIC DNA]</scope>
    <source>
        <strain evidence="2 3">LMG 3328</strain>
    </source>
</reference>
<accession>A0A6S7DP42</accession>
<dbReference type="EMBL" id="CADILE010000007">
    <property type="protein sequence ID" value="CAB3868674.1"/>
    <property type="molecule type" value="Genomic_DNA"/>
</dbReference>
<dbReference type="Pfam" id="PF06551">
    <property type="entry name" value="DUF1120"/>
    <property type="match status" value="1"/>
</dbReference>
<evidence type="ECO:0000313" key="2">
    <source>
        <dbReference type="EMBL" id="CAB3868674.1"/>
    </source>
</evidence>
<dbReference type="Proteomes" id="UP000494122">
    <property type="component" value="Unassembled WGS sequence"/>
</dbReference>
<dbReference type="RefSeq" id="WP_175183232.1">
    <property type="nucleotide sequence ID" value="NZ_CADILE010000007.1"/>
</dbReference>
<dbReference type="InterPro" id="IPR010546">
    <property type="entry name" value="DUF1120"/>
</dbReference>
<organism evidence="2 3">
    <name type="scientific">Achromobacter ruhlandii</name>
    <dbReference type="NCBI Taxonomy" id="72557"/>
    <lineage>
        <taxon>Bacteria</taxon>
        <taxon>Pseudomonadati</taxon>
        <taxon>Pseudomonadota</taxon>
        <taxon>Betaproteobacteria</taxon>
        <taxon>Burkholderiales</taxon>
        <taxon>Alcaligenaceae</taxon>
        <taxon>Achromobacter</taxon>
    </lineage>
</organism>